<keyword evidence="11" id="KW-1185">Reference proteome</keyword>
<sequence length="916" mass="103107">MVGETNHDLVRASLACAEKILCWNFVANASSIVRSRDENLDKEKNPLKLPVEWRNVLLVPELLSLFFQLSTVYFNEPDMSSKTITCLTQLASVHGPIFETPEMQQVYVNNFMVGFKGYLNNVLHKIANPQNQVDTADKIYSLAQISNHIFRYSNINVLSKVPEFPEIMKGLGQVAVICLDLKAGNVDDTWFLDAGDDILLMWAAFGKYLFKLVEKFDQYSPEEIQQLMTDPAKNQILFLLSEIAAEIVSKYIDVHVIHTVADEEDDESYDFMQKDVELYSDQLLHVCVLSRLKVDQVLSKLINIITQKTQQLTQLFQSDSGDASGELMAVQEQIHWAVLISGHVLADSAFGETPQIPNSVLKVSSACLIENDPSVNLAKCIFNLLDYLSFPVGSPQHDACSPLLLETLFWFTDRWATSYLFANMNDYSIKSNSLHEFCGLNGGAPVILDFILSKIELNTVIWHTELDIVSQIITLLQGLSKNKATRDHMLANVHSPIVQTIVYTATHATEDAVRNSYFKNLSDAIEGSLNSIIHSPDFSQHFETTVTRERVIVALELFGGLALSVDETTTVQIFETCGKHFSSFIKLLDIYKAHSDVELYIVTIFKDLVKNQSFDALQPQHCQLLYHAVLELIQVYAKNESGRHRSSQSLDEEELYEDLSVLLELLAGLIASEYEGFERETVLARMQKNEGDIDVSKVVFVGVNNLLGLITKEMLEFPRLCLDYMHLVSLLVEYFPDRLSTLPVSLLNSLVQSLIFGITLSIGRIPGYSLKAIQSLALFAWSESSTGHSDISYLYPALDTLLSETMEALLIKPLDTTILDDAANTVFALAIVRPTTIQALFNNLLERRINRSMEGHINKLMQSISENHEKQYQKLVQGTFQIGWGSAGLERYPSLNGFRRLFTTFILESRSSILVI</sequence>
<dbReference type="EMBL" id="JADGKB010000045">
    <property type="protein sequence ID" value="KAJ3256873.1"/>
    <property type="molecule type" value="Genomic_DNA"/>
</dbReference>
<dbReference type="GO" id="GO:0005737">
    <property type="term" value="C:cytoplasm"/>
    <property type="evidence" value="ECO:0007669"/>
    <property type="project" value="UniProtKB-SubCell"/>
</dbReference>
<evidence type="ECO:0000256" key="5">
    <source>
        <dbReference type="ARBA" id="ARBA00022490"/>
    </source>
</evidence>
<gene>
    <name evidence="10" type="primary">XPO4</name>
    <name evidence="10" type="ORF">HK103_005117</name>
</gene>
<organism evidence="10 11">
    <name type="scientific">Boothiomyces macroporosus</name>
    <dbReference type="NCBI Taxonomy" id="261099"/>
    <lineage>
        <taxon>Eukaryota</taxon>
        <taxon>Fungi</taxon>
        <taxon>Fungi incertae sedis</taxon>
        <taxon>Chytridiomycota</taxon>
        <taxon>Chytridiomycota incertae sedis</taxon>
        <taxon>Chytridiomycetes</taxon>
        <taxon>Rhizophydiales</taxon>
        <taxon>Terramycetaceae</taxon>
        <taxon>Boothiomyces</taxon>
    </lineage>
</organism>
<evidence type="ECO:0000256" key="4">
    <source>
        <dbReference type="ARBA" id="ARBA00022448"/>
    </source>
</evidence>
<comment type="caution">
    <text evidence="10">The sequence shown here is derived from an EMBL/GenBank/DDBJ whole genome shotgun (WGS) entry which is preliminary data.</text>
</comment>
<evidence type="ECO:0000256" key="8">
    <source>
        <dbReference type="ARBA" id="ARBA00040444"/>
    </source>
</evidence>
<dbReference type="GO" id="GO:0006611">
    <property type="term" value="P:protein export from nucleus"/>
    <property type="evidence" value="ECO:0007669"/>
    <property type="project" value="TreeGrafter"/>
</dbReference>
<dbReference type="AlphaFoldDB" id="A0AAD5Y5F3"/>
<accession>A0AAD5Y5F3</accession>
<evidence type="ECO:0000256" key="7">
    <source>
        <dbReference type="ARBA" id="ARBA00023242"/>
    </source>
</evidence>
<comment type="similarity">
    <text evidence="3">Belongs to the exportin family.</text>
</comment>
<dbReference type="InterPro" id="IPR011989">
    <property type="entry name" value="ARM-like"/>
</dbReference>
<evidence type="ECO:0000313" key="11">
    <source>
        <dbReference type="Proteomes" id="UP001210925"/>
    </source>
</evidence>
<evidence type="ECO:0000259" key="9">
    <source>
        <dbReference type="Pfam" id="PF25795"/>
    </source>
</evidence>
<dbReference type="InterPro" id="IPR057947">
    <property type="entry name" value="TPR_XPO7/RBP17"/>
</dbReference>
<dbReference type="InterPro" id="IPR016024">
    <property type="entry name" value="ARM-type_fold"/>
</dbReference>
<keyword evidence="7" id="KW-0539">Nucleus</keyword>
<dbReference type="Gene3D" id="1.25.10.10">
    <property type="entry name" value="Leucine-rich Repeat Variant"/>
    <property type="match status" value="1"/>
</dbReference>
<dbReference type="InterPro" id="IPR044189">
    <property type="entry name" value="XPO4/7-like"/>
</dbReference>
<dbReference type="PANTHER" id="PTHR12596:SF1">
    <property type="entry name" value="EXPORTIN-4"/>
    <property type="match status" value="1"/>
</dbReference>
<keyword evidence="6" id="KW-0653">Protein transport</keyword>
<proteinExistence type="inferred from homology"/>
<dbReference type="GO" id="GO:0005643">
    <property type="term" value="C:nuclear pore"/>
    <property type="evidence" value="ECO:0007669"/>
    <property type="project" value="TreeGrafter"/>
</dbReference>
<name>A0AAD5Y5F3_9FUNG</name>
<evidence type="ECO:0000313" key="10">
    <source>
        <dbReference type="EMBL" id="KAJ3256873.1"/>
    </source>
</evidence>
<dbReference type="Pfam" id="PF25795">
    <property type="entry name" value="TPR_XPO7"/>
    <property type="match status" value="1"/>
</dbReference>
<evidence type="ECO:0000256" key="2">
    <source>
        <dbReference type="ARBA" id="ARBA00004496"/>
    </source>
</evidence>
<protein>
    <recommendedName>
        <fullName evidence="8">Exportin-4</fullName>
    </recommendedName>
</protein>
<dbReference type="SUPFAM" id="SSF48371">
    <property type="entry name" value="ARM repeat"/>
    <property type="match status" value="1"/>
</dbReference>
<feature type="domain" description="Exportin-7/Ran-binding protein 17 TPR repeats" evidence="9">
    <location>
        <begin position="267"/>
        <end position="482"/>
    </location>
</feature>
<comment type="subcellular location">
    <subcellularLocation>
        <location evidence="2">Cytoplasm</location>
    </subcellularLocation>
    <subcellularLocation>
        <location evidence="1">Nucleus</location>
    </subcellularLocation>
</comment>
<dbReference type="Proteomes" id="UP001210925">
    <property type="component" value="Unassembled WGS sequence"/>
</dbReference>
<keyword evidence="4" id="KW-0813">Transport</keyword>
<dbReference type="PANTHER" id="PTHR12596">
    <property type="entry name" value="EXPORTIN 4,7-RELATED"/>
    <property type="match status" value="1"/>
</dbReference>
<dbReference type="GO" id="GO:0005049">
    <property type="term" value="F:nuclear export signal receptor activity"/>
    <property type="evidence" value="ECO:0007669"/>
    <property type="project" value="InterPro"/>
</dbReference>
<reference evidence="10" key="1">
    <citation type="submission" date="2020-05" db="EMBL/GenBank/DDBJ databases">
        <title>Phylogenomic resolution of chytrid fungi.</title>
        <authorList>
            <person name="Stajich J.E."/>
            <person name="Amses K."/>
            <person name="Simmons R."/>
            <person name="Seto K."/>
            <person name="Myers J."/>
            <person name="Bonds A."/>
            <person name="Quandt C.A."/>
            <person name="Barry K."/>
            <person name="Liu P."/>
            <person name="Grigoriev I."/>
            <person name="Longcore J.E."/>
            <person name="James T.Y."/>
        </authorList>
    </citation>
    <scope>NUCLEOTIDE SEQUENCE</scope>
    <source>
        <strain evidence="10">PLAUS21</strain>
    </source>
</reference>
<evidence type="ECO:0000256" key="3">
    <source>
        <dbReference type="ARBA" id="ARBA00009466"/>
    </source>
</evidence>
<evidence type="ECO:0000256" key="1">
    <source>
        <dbReference type="ARBA" id="ARBA00004123"/>
    </source>
</evidence>
<evidence type="ECO:0000256" key="6">
    <source>
        <dbReference type="ARBA" id="ARBA00022927"/>
    </source>
</evidence>
<keyword evidence="5" id="KW-0963">Cytoplasm</keyword>